<dbReference type="RefSeq" id="WP_316020124.1">
    <property type="nucleotide sequence ID" value="NZ_JAWDID010000038.1"/>
</dbReference>
<evidence type="ECO:0000313" key="3">
    <source>
        <dbReference type="Proteomes" id="UP001254257"/>
    </source>
</evidence>
<keyword evidence="2" id="KW-0808">Transferase</keyword>
<name>A0ABU3SC23_9HYPH</name>
<dbReference type="GO" id="GO:0008168">
    <property type="term" value="F:methyltransferase activity"/>
    <property type="evidence" value="ECO:0007669"/>
    <property type="project" value="UniProtKB-KW"/>
</dbReference>
<accession>A0ABU3SC23</accession>
<dbReference type="PANTHER" id="PTHR43464">
    <property type="entry name" value="METHYLTRANSFERASE"/>
    <property type="match status" value="1"/>
</dbReference>
<dbReference type="PANTHER" id="PTHR43464:SF58">
    <property type="entry name" value="BLR7975 PROTEIN"/>
    <property type="match status" value="1"/>
</dbReference>
<dbReference type="Proteomes" id="UP001254257">
    <property type="component" value="Unassembled WGS sequence"/>
</dbReference>
<comment type="caution">
    <text evidence="2">The sequence shown here is derived from an EMBL/GenBank/DDBJ whole genome shotgun (WGS) entry which is preliminary data.</text>
</comment>
<dbReference type="EC" id="2.1.1.-" evidence="2"/>
<dbReference type="InterPro" id="IPR041698">
    <property type="entry name" value="Methyltransf_25"/>
</dbReference>
<dbReference type="CDD" id="cd02440">
    <property type="entry name" value="AdoMet_MTases"/>
    <property type="match status" value="1"/>
</dbReference>
<evidence type="ECO:0000313" key="2">
    <source>
        <dbReference type="EMBL" id="MDU0342343.1"/>
    </source>
</evidence>
<evidence type="ECO:0000259" key="1">
    <source>
        <dbReference type="Pfam" id="PF13649"/>
    </source>
</evidence>
<reference evidence="2 3" key="1">
    <citation type="submission" date="2023-09" db="EMBL/GenBank/DDBJ databases">
        <title>Whole genome shotgun sequencing (WGS) of Bosea sp. ZW T0_25, isolated from stored onions (Allium cepa).</title>
        <authorList>
            <person name="Stoll D.A."/>
            <person name="Huch M."/>
        </authorList>
    </citation>
    <scope>NUCLEOTIDE SEQUENCE [LARGE SCALE GENOMIC DNA]</scope>
    <source>
        <strain evidence="2 3">ZW T0_25</strain>
    </source>
</reference>
<keyword evidence="3" id="KW-1185">Reference proteome</keyword>
<keyword evidence="2" id="KW-0489">Methyltransferase</keyword>
<protein>
    <submittedName>
        <fullName evidence="2">Class I SAM-dependent methyltransferase</fullName>
        <ecNumber evidence="2">2.1.1.-</ecNumber>
    </submittedName>
</protein>
<gene>
    <name evidence="2" type="ORF">RKE40_20785</name>
</gene>
<dbReference type="Gene3D" id="3.40.50.150">
    <property type="entry name" value="Vaccinia Virus protein VP39"/>
    <property type="match status" value="1"/>
</dbReference>
<feature type="domain" description="Methyltransferase" evidence="1">
    <location>
        <begin position="49"/>
        <end position="142"/>
    </location>
</feature>
<proteinExistence type="predicted"/>
<dbReference type="InterPro" id="IPR029063">
    <property type="entry name" value="SAM-dependent_MTases_sf"/>
</dbReference>
<organism evidence="2 3">
    <name type="scientific">Bosea rubneri</name>
    <dbReference type="NCBI Taxonomy" id="3075434"/>
    <lineage>
        <taxon>Bacteria</taxon>
        <taxon>Pseudomonadati</taxon>
        <taxon>Pseudomonadota</taxon>
        <taxon>Alphaproteobacteria</taxon>
        <taxon>Hyphomicrobiales</taxon>
        <taxon>Boseaceae</taxon>
        <taxon>Bosea</taxon>
    </lineage>
</organism>
<dbReference type="EMBL" id="JAWDID010000038">
    <property type="protein sequence ID" value="MDU0342343.1"/>
    <property type="molecule type" value="Genomic_DNA"/>
</dbReference>
<dbReference type="GO" id="GO:0032259">
    <property type="term" value="P:methylation"/>
    <property type="evidence" value="ECO:0007669"/>
    <property type="project" value="UniProtKB-KW"/>
</dbReference>
<dbReference type="Pfam" id="PF13649">
    <property type="entry name" value="Methyltransf_25"/>
    <property type="match status" value="1"/>
</dbReference>
<sequence length="227" mass="24101">MNALMAPFSDPAAVARYAEGPPRFVPGFHDLHKMTGILLAECAPAAARVLVLGAGGGLELKALAQAQPDWIFDGVDPAAEMLKLAGQTLGPLGTRVDLHEGYIEDAPEGPFDAATCLLTLHFLAPEDRRRTASEIHRRLKPGAPFVAAHASFPQGEGERGLWLSRYAAFATASGAEPAKAENARAAVAAHLHLLSPEEDEAILRAAGFSQVSLFYTGFSFRGWVGYA</sequence>
<dbReference type="SUPFAM" id="SSF53335">
    <property type="entry name" value="S-adenosyl-L-methionine-dependent methyltransferases"/>
    <property type="match status" value="1"/>
</dbReference>